<sequence>MKGGKGGDIYYFGVCKGDIITRLAIADVTGHGETVSEVSQYVYDSLNSHI</sequence>
<protein>
    <recommendedName>
        <fullName evidence="2">PPM-type phosphatase domain-containing protein</fullName>
    </recommendedName>
</protein>
<dbReference type="AlphaFoldDB" id="X1B7Y3"/>
<organism evidence="1">
    <name type="scientific">marine sediment metagenome</name>
    <dbReference type="NCBI Taxonomy" id="412755"/>
    <lineage>
        <taxon>unclassified sequences</taxon>
        <taxon>metagenomes</taxon>
        <taxon>ecological metagenomes</taxon>
    </lineage>
</organism>
<comment type="caution">
    <text evidence="1">The sequence shown here is derived from an EMBL/GenBank/DDBJ whole genome shotgun (WGS) entry which is preliminary data.</text>
</comment>
<dbReference type="EMBL" id="BART01012380">
    <property type="protein sequence ID" value="GAG80253.1"/>
    <property type="molecule type" value="Genomic_DNA"/>
</dbReference>
<accession>X1B7Y3</accession>
<reference evidence="1" key="1">
    <citation type="journal article" date="2014" name="Front. Microbiol.">
        <title>High frequency of phylogenetically diverse reductive dehalogenase-homologous genes in deep subseafloor sedimentary metagenomes.</title>
        <authorList>
            <person name="Kawai M."/>
            <person name="Futagami T."/>
            <person name="Toyoda A."/>
            <person name="Takaki Y."/>
            <person name="Nishi S."/>
            <person name="Hori S."/>
            <person name="Arai W."/>
            <person name="Tsubouchi T."/>
            <person name="Morono Y."/>
            <person name="Uchiyama I."/>
            <person name="Ito T."/>
            <person name="Fujiyama A."/>
            <person name="Inagaki F."/>
            <person name="Takami H."/>
        </authorList>
    </citation>
    <scope>NUCLEOTIDE SEQUENCE</scope>
    <source>
        <strain evidence="1">Expedition CK06-06</strain>
    </source>
</reference>
<gene>
    <name evidence="1" type="ORF">S01H4_25871</name>
</gene>
<evidence type="ECO:0000313" key="1">
    <source>
        <dbReference type="EMBL" id="GAG80253.1"/>
    </source>
</evidence>
<evidence type="ECO:0008006" key="2">
    <source>
        <dbReference type="Google" id="ProtNLM"/>
    </source>
</evidence>
<name>X1B7Y3_9ZZZZ</name>
<proteinExistence type="predicted"/>